<dbReference type="SUPFAM" id="SSF52540">
    <property type="entry name" value="P-loop containing nucleoside triphosphate hydrolases"/>
    <property type="match status" value="1"/>
</dbReference>
<dbReference type="EMBL" id="BAABFL010000470">
    <property type="protein sequence ID" value="GAA4652143.1"/>
    <property type="molecule type" value="Genomic_DNA"/>
</dbReference>
<reference evidence="4" key="1">
    <citation type="journal article" date="2019" name="Int. J. Syst. Evol. Microbiol.">
        <title>The Global Catalogue of Microorganisms (GCM) 10K type strain sequencing project: providing services to taxonomists for standard genome sequencing and annotation.</title>
        <authorList>
            <consortium name="The Broad Institute Genomics Platform"/>
            <consortium name="The Broad Institute Genome Sequencing Center for Infectious Disease"/>
            <person name="Wu L."/>
            <person name="Ma J."/>
        </authorList>
    </citation>
    <scope>NUCLEOTIDE SEQUENCE [LARGE SCALE GENOMIC DNA]</scope>
    <source>
        <strain evidence="4">JCM 17805</strain>
    </source>
</reference>
<keyword evidence="3" id="KW-0347">Helicase</keyword>
<proteinExistence type="predicted"/>
<dbReference type="InterPro" id="IPR014001">
    <property type="entry name" value="Helicase_ATP-bd"/>
</dbReference>
<protein>
    <submittedName>
        <fullName evidence="3">DEAD/DEAH box helicase</fullName>
    </submittedName>
</protein>
<dbReference type="RefSeq" id="WP_345198652.1">
    <property type="nucleotide sequence ID" value="NZ_BAABFL010000470.1"/>
</dbReference>
<dbReference type="PROSITE" id="PS51192">
    <property type="entry name" value="HELICASE_ATP_BIND_1"/>
    <property type="match status" value="1"/>
</dbReference>
<dbReference type="PANTHER" id="PTHR47396">
    <property type="entry name" value="TYPE I RESTRICTION ENZYME ECOKI R PROTEIN"/>
    <property type="match status" value="1"/>
</dbReference>
<dbReference type="InterPro" id="IPR001650">
    <property type="entry name" value="Helicase_C-like"/>
</dbReference>
<evidence type="ECO:0000313" key="4">
    <source>
        <dbReference type="Proteomes" id="UP001500604"/>
    </source>
</evidence>
<keyword evidence="3" id="KW-0378">Hydrolase</keyword>
<dbReference type="SUPFAM" id="SSF57829">
    <property type="entry name" value="Zn-binding ribosomal proteins"/>
    <property type="match status" value="1"/>
</dbReference>
<organism evidence="3 4">
    <name type="scientific">Kistimonas scapharcae</name>
    <dbReference type="NCBI Taxonomy" id="1036133"/>
    <lineage>
        <taxon>Bacteria</taxon>
        <taxon>Pseudomonadati</taxon>
        <taxon>Pseudomonadota</taxon>
        <taxon>Gammaproteobacteria</taxon>
        <taxon>Oceanospirillales</taxon>
        <taxon>Endozoicomonadaceae</taxon>
        <taxon>Kistimonas</taxon>
    </lineage>
</organism>
<dbReference type="InterPro" id="IPR011332">
    <property type="entry name" value="Ribosomal_zn-bd"/>
</dbReference>
<evidence type="ECO:0000313" key="3">
    <source>
        <dbReference type="EMBL" id="GAA4652143.1"/>
    </source>
</evidence>
<dbReference type="SMART" id="SM00487">
    <property type="entry name" value="DEXDc"/>
    <property type="match status" value="1"/>
</dbReference>
<evidence type="ECO:0000259" key="2">
    <source>
        <dbReference type="PROSITE" id="PS51194"/>
    </source>
</evidence>
<dbReference type="PANTHER" id="PTHR47396:SF1">
    <property type="entry name" value="ATP-DEPENDENT HELICASE IRC3-RELATED"/>
    <property type="match status" value="1"/>
</dbReference>
<keyword evidence="4" id="KW-1185">Reference proteome</keyword>
<dbReference type="Pfam" id="PF04851">
    <property type="entry name" value="ResIII"/>
    <property type="match status" value="1"/>
</dbReference>
<feature type="domain" description="Helicase ATP-binding" evidence="1">
    <location>
        <begin position="28"/>
        <end position="172"/>
    </location>
</feature>
<name>A0ABP8V7B0_9GAMM</name>
<feature type="domain" description="Helicase C-terminal" evidence="2">
    <location>
        <begin position="242"/>
        <end position="387"/>
    </location>
</feature>
<dbReference type="InterPro" id="IPR006935">
    <property type="entry name" value="Helicase/UvrB_N"/>
</dbReference>
<dbReference type="SMART" id="SM00490">
    <property type="entry name" value="HELICc"/>
    <property type="match status" value="1"/>
</dbReference>
<comment type="caution">
    <text evidence="3">The sequence shown here is derived from an EMBL/GenBank/DDBJ whole genome shotgun (WGS) entry which is preliminary data.</text>
</comment>
<dbReference type="InterPro" id="IPR027417">
    <property type="entry name" value="P-loop_NTPase"/>
</dbReference>
<accession>A0ABP8V7B0</accession>
<evidence type="ECO:0000259" key="1">
    <source>
        <dbReference type="PROSITE" id="PS51192"/>
    </source>
</evidence>
<dbReference type="GO" id="GO:0004386">
    <property type="term" value="F:helicase activity"/>
    <property type="evidence" value="ECO:0007669"/>
    <property type="project" value="UniProtKB-KW"/>
</dbReference>
<dbReference type="InterPro" id="IPR050742">
    <property type="entry name" value="Helicase_Restrict-Modif_Enz"/>
</dbReference>
<keyword evidence="3" id="KW-0067">ATP-binding</keyword>
<dbReference type="Gene3D" id="3.40.50.300">
    <property type="entry name" value="P-loop containing nucleotide triphosphate hydrolases"/>
    <property type="match status" value="2"/>
</dbReference>
<gene>
    <name evidence="3" type="ORF">GCM10023116_44270</name>
</gene>
<sequence>MAYQLRPYQQDAVTNTIQYFRKSCAPAVIVLPTGAGKSLVISELGRIAKGRVLVLAHVRELVEQNHAKYESYGLKASIFSAGLGQKEAIEQVVFGSVQSVVRNLEAFSDSNFTLLIIDECHRVSLEKNSSYHKVIRHLQSHNPNLRILGLTATPYRLELGWLYQYHCKGAVRTEEARLFQDCIFELPLSHMIREGFLTPATLLDAPVAFYDFSRLPRDPFGRYKENDLNKLLQGKGRATAQIIRQVITEAETRQGVMIFAATTDHAREIIRYLPQDEAALILGDTPGAEREKLISAFKDQQLKYLVNVAVLTTGFDAPHVDLIAILRPTESVSLYQQIVGRGLRLSPGKEDCLVMDFAGNHFDLFSPEIGSARPDSRAVPVTIPCPACGFDNQFWGLVDNDGDLVEHYGRRCQSFEEYDGKRVRCDFRYRFKECDQCQAENDIAARKCHDCGKALVDPDKKLREALNLHHCMVIRCAGMTMLPSVDRQGNERITITYYDEDGAELQEYFRLDTPAQQGAFYHHFGKHALINRGEAFRASSVQAVIDQQKKFRKPDFVIASKEKAFWRIRDKLFDYEGRYRRATCAE</sequence>
<keyword evidence="3" id="KW-0547">Nucleotide-binding</keyword>
<dbReference type="PROSITE" id="PS51194">
    <property type="entry name" value="HELICASE_CTER"/>
    <property type="match status" value="1"/>
</dbReference>
<dbReference type="Pfam" id="PF00271">
    <property type="entry name" value="Helicase_C"/>
    <property type="match status" value="1"/>
</dbReference>
<dbReference type="Proteomes" id="UP001500604">
    <property type="component" value="Unassembled WGS sequence"/>
</dbReference>